<dbReference type="InterPro" id="IPR005467">
    <property type="entry name" value="His_kinase_dom"/>
</dbReference>
<feature type="region of interest" description="Disordered" evidence="7">
    <location>
        <begin position="541"/>
        <end position="569"/>
    </location>
</feature>
<keyword evidence="4" id="KW-0808">Transferase</keyword>
<evidence type="ECO:0000256" key="4">
    <source>
        <dbReference type="ARBA" id="ARBA00022679"/>
    </source>
</evidence>
<organism evidence="10 11">
    <name type="scientific">Colletotrichum destructivum</name>
    <dbReference type="NCBI Taxonomy" id="34406"/>
    <lineage>
        <taxon>Eukaryota</taxon>
        <taxon>Fungi</taxon>
        <taxon>Dikarya</taxon>
        <taxon>Ascomycota</taxon>
        <taxon>Pezizomycotina</taxon>
        <taxon>Sordariomycetes</taxon>
        <taxon>Hypocreomycetidae</taxon>
        <taxon>Glomerellales</taxon>
        <taxon>Glomerellaceae</taxon>
        <taxon>Colletotrichum</taxon>
        <taxon>Colletotrichum destructivum species complex</taxon>
    </lineage>
</organism>
<dbReference type="Gene3D" id="3.40.50.2300">
    <property type="match status" value="1"/>
</dbReference>
<dbReference type="PANTHER" id="PTHR43047:SF72">
    <property type="entry name" value="OSMOSENSING HISTIDINE PROTEIN KINASE SLN1"/>
    <property type="match status" value="1"/>
</dbReference>
<feature type="compositionally biased region" description="Basic and acidic residues" evidence="7">
    <location>
        <begin position="1160"/>
        <end position="1174"/>
    </location>
</feature>
<feature type="compositionally biased region" description="Polar residues" evidence="7">
    <location>
        <begin position="364"/>
        <end position="388"/>
    </location>
</feature>
<dbReference type="Gene3D" id="3.30.450.40">
    <property type="match status" value="1"/>
</dbReference>
<dbReference type="InterPro" id="IPR036890">
    <property type="entry name" value="HATPase_C_sf"/>
</dbReference>
<dbReference type="Gene3D" id="3.30.565.10">
    <property type="entry name" value="Histidine kinase-like ATPase, C-terminal domain"/>
    <property type="match status" value="1"/>
</dbReference>
<evidence type="ECO:0000313" key="10">
    <source>
        <dbReference type="EMBL" id="WQF76600.1"/>
    </source>
</evidence>
<feature type="region of interest" description="Disordered" evidence="7">
    <location>
        <begin position="443"/>
        <end position="468"/>
    </location>
</feature>
<evidence type="ECO:0000256" key="3">
    <source>
        <dbReference type="ARBA" id="ARBA00022553"/>
    </source>
</evidence>
<evidence type="ECO:0000256" key="6">
    <source>
        <dbReference type="PROSITE-ProRule" id="PRU00169"/>
    </source>
</evidence>
<dbReference type="InterPro" id="IPR003594">
    <property type="entry name" value="HATPase_dom"/>
</dbReference>
<keyword evidence="5" id="KW-0418">Kinase</keyword>
<gene>
    <name evidence="10" type="ORF">CDEST_01614</name>
</gene>
<dbReference type="Pfam" id="PF00072">
    <property type="entry name" value="Response_reg"/>
    <property type="match status" value="1"/>
</dbReference>
<feature type="domain" description="Histidine kinase" evidence="8">
    <location>
        <begin position="654"/>
        <end position="953"/>
    </location>
</feature>
<evidence type="ECO:0000256" key="2">
    <source>
        <dbReference type="ARBA" id="ARBA00012438"/>
    </source>
</evidence>
<dbReference type="InterPro" id="IPR004358">
    <property type="entry name" value="Sig_transdc_His_kin-like_C"/>
</dbReference>
<reference evidence="11" key="1">
    <citation type="journal article" date="2023" name="bioRxiv">
        <title>Complete genome of the Medicago anthracnose fungus, Colletotrichum destructivum, reveals a mini-chromosome-like region within a core chromosome.</title>
        <authorList>
            <person name="Lapalu N."/>
            <person name="Simon A."/>
            <person name="Lu A."/>
            <person name="Plaumann P.-L."/>
            <person name="Amselem J."/>
            <person name="Pigne S."/>
            <person name="Auger A."/>
            <person name="Koch C."/>
            <person name="Dallery J.-F."/>
            <person name="O'Connell R.J."/>
        </authorList>
    </citation>
    <scope>NUCLEOTIDE SEQUENCE [LARGE SCALE GENOMIC DNA]</scope>
    <source>
        <strain evidence="11">CBS 520.97</strain>
    </source>
</reference>
<feature type="compositionally biased region" description="Polar residues" evidence="7">
    <location>
        <begin position="337"/>
        <end position="354"/>
    </location>
</feature>
<feature type="region of interest" description="Disordered" evidence="7">
    <location>
        <begin position="337"/>
        <end position="403"/>
    </location>
</feature>
<dbReference type="GO" id="GO:0005886">
    <property type="term" value="C:plasma membrane"/>
    <property type="evidence" value="ECO:0007669"/>
    <property type="project" value="TreeGrafter"/>
</dbReference>
<dbReference type="PANTHER" id="PTHR43047">
    <property type="entry name" value="TWO-COMPONENT HISTIDINE PROTEIN KINASE"/>
    <property type="match status" value="1"/>
</dbReference>
<dbReference type="FunFam" id="1.10.287.130:FF:000023">
    <property type="entry name" value="Sensor histidine kinase/response regulator, putative"/>
    <property type="match status" value="1"/>
</dbReference>
<dbReference type="GO" id="GO:0000155">
    <property type="term" value="F:phosphorelay sensor kinase activity"/>
    <property type="evidence" value="ECO:0007669"/>
    <property type="project" value="InterPro"/>
</dbReference>
<feature type="domain" description="Response regulatory" evidence="9">
    <location>
        <begin position="1230"/>
        <end position="1351"/>
    </location>
</feature>
<dbReference type="SUPFAM" id="SSF55781">
    <property type="entry name" value="GAF domain-like"/>
    <property type="match status" value="1"/>
</dbReference>
<dbReference type="GO" id="GO:0009927">
    <property type="term" value="F:histidine phosphotransfer kinase activity"/>
    <property type="evidence" value="ECO:0007669"/>
    <property type="project" value="TreeGrafter"/>
</dbReference>
<dbReference type="SUPFAM" id="SSF52172">
    <property type="entry name" value="CheY-like"/>
    <property type="match status" value="1"/>
</dbReference>
<evidence type="ECO:0000313" key="11">
    <source>
        <dbReference type="Proteomes" id="UP001322277"/>
    </source>
</evidence>
<dbReference type="InterPro" id="IPR029016">
    <property type="entry name" value="GAF-like_dom_sf"/>
</dbReference>
<protein>
    <recommendedName>
        <fullName evidence="2">histidine kinase</fullName>
        <ecNumber evidence="2">2.7.13.3</ecNumber>
    </recommendedName>
</protein>
<dbReference type="KEGG" id="cdet:87938117"/>
<dbReference type="InterPro" id="IPR036097">
    <property type="entry name" value="HisK_dim/P_sf"/>
</dbReference>
<feature type="compositionally biased region" description="Polar residues" evidence="7">
    <location>
        <begin position="1120"/>
        <end position="1141"/>
    </location>
</feature>
<sequence length="1353" mass="148098">MLTRCVAGLRSIFRAPPVLSDCHRPTNSYSAKNRLEHHSPPPPPSSASEADLLVMTDPPPAKAVSENRRERETFRYDSTLISQVVYNDANNLIPSSELRSSSDPALTAFAELGALRLNATRAFISLFDSKYQYIVAEATPSLSLTPRARHNDLATGEHLSLSGTALPRSSGVCEIVLAVPDPSDNDSPWHSAELPVTVIPDLSQDPRTAERPLCLQSPANRFYAGVPIRSQKGINIGVFCVFGDSPREGLDTVSTQLMQDLSRIIIDYLDAKRNREDHRRADRMVRGVGSFIEGKSTMSGWRLRNNQASFNDNPSFEGGLNKNQQRLQQEDELIAAETSQQDEPSLHDWQQPSPRSREHLKTTEPPQRTGSQDLVPSVSGTSLKTARSGSGGSAQGDRAPNDTQLRHIFSKASNIVREAIEVESVLFLDASIGSFGGLADSKPFHVKSKGAKSPSSSSDERSSNCSTTSLDDATCRVLGFSSSTISSIDGQFPSQSNASISERFLSKLLRRYPEGKIFNFDENGSVQSSDFSGDDHTLVVETPADELSKPPLTPPDEDPLRRRRQKNPFSRRNEGKLLNDIFSGARSIAIVPLWDSQKQRWHAGGFVCTKTPTRVLTVEGELSYLRAFGAVIMSEIHRHNSVMVDKAKTDLLSSLSHELRSPLHGIILGAELLHDTPLDAFQGETLVSIENCGRTLLETIDHLLDWSKINNFISPSQRRNSTAGVGHRGLRNNNQKISIEAGMMSITSNVEIDVLSEEVVESICAGFSYQRVSVAQLASNRPGEHADSSAIRRLDSMQAMEDMASGTSRFGDVQLVLGDVSVTFDINPATSWGFHTQPGAIRRIIMNLLGNSLKYTSQGFVNVHVTQLTKREENPSGNAKIQIDVIDSGRGISEDYLRHHLFSPFAQEDNLSAGAGLGLSLVNQIVGKLRGSIQVWSKVGHGTKVTVQLPLQAAVPDSPPSGLPDTLGFNDFQASVSELAGLRVKLLGFLEDYGVRRIDDLTSNTPSEAESVASICREWLRMHVIDQSVEGQLLPDLVLSTEQHLDRLLSERLQGIISMPVVVICRNALIARQLATSPRFNGRRVIFEFISQPIGPRKLAKVLMLSFRRWTRTQAGAIPTPTQLSLTSAGRSNTNGNTPTGRGSVGGSTEALPEVPDEDEPKRDSKEDGRETDVSRANGDLGVGDFEESNESSATEDIVLPDRPKQDEPSPAGGAKRSGRSKKDSKNRPRFLLVDDNPLNLKILASYMKKLGHDFHNAMDGGQALEIFQERPGQFQCVLMDISMPVMDGFEATRRIRAIETKNSLPRCQIFALTGLASASAQQEAFASGIDLFLTKPVRLKELTRILETNGVA</sequence>
<evidence type="ECO:0000256" key="5">
    <source>
        <dbReference type="ARBA" id="ARBA00022777"/>
    </source>
</evidence>
<dbReference type="SMART" id="SM00448">
    <property type="entry name" value="REC"/>
    <property type="match status" value="1"/>
</dbReference>
<dbReference type="Pfam" id="PF00512">
    <property type="entry name" value="HisKA"/>
    <property type="match status" value="1"/>
</dbReference>
<evidence type="ECO:0000259" key="9">
    <source>
        <dbReference type="PROSITE" id="PS50110"/>
    </source>
</evidence>
<evidence type="ECO:0000256" key="1">
    <source>
        <dbReference type="ARBA" id="ARBA00000085"/>
    </source>
</evidence>
<dbReference type="CDD" id="cd00082">
    <property type="entry name" value="HisKA"/>
    <property type="match status" value="1"/>
</dbReference>
<dbReference type="SMART" id="SM00387">
    <property type="entry name" value="HATPase_c"/>
    <property type="match status" value="1"/>
</dbReference>
<feature type="compositionally biased region" description="Low complexity" evidence="7">
    <location>
        <begin position="451"/>
        <end position="468"/>
    </location>
</feature>
<dbReference type="RefSeq" id="XP_062773824.1">
    <property type="nucleotide sequence ID" value="XM_062917773.1"/>
</dbReference>
<dbReference type="EMBL" id="CP137305">
    <property type="protein sequence ID" value="WQF76600.1"/>
    <property type="molecule type" value="Genomic_DNA"/>
</dbReference>
<dbReference type="SMART" id="SM00388">
    <property type="entry name" value="HisKA"/>
    <property type="match status" value="1"/>
</dbReference>
<dbReference type="InterPro" id="IPR003661">
    <property type="entry name" value="HisK_dim/P_dom"/>
</dbReference>
<dbReference type="GeneID" id="87938117"/>
<dbReference type="InterPro" id="IPR001789">
    <property type="entry name" value="Sig_transdc_resp-reg_receiver"/>
</dbReference>
<keyword evidence="11" id="KW-1185">Reference proteome</keyword>
<dbReference type="EC" id="2.7.13.3" evidence="2"/>
<comment type="catalytic activity">
    <reaction evidence="1">
        <text>ATP + protein L-histidine = ADP + protein N-phospho-L-histidine.</text>
        <dbReference type="EC" id="2.7.13.3"/>
    </reaction>
</comment>
<dbReference type="InterPro" id="IPR011006">
    <property type="entry name" value="CheY-like_superfamily"/>
</dbReference>
<proteinExistence type="predicted"/>
<feature type="region of interest" description="Disordered" evidence="7">
    <location>
        <begin position="1116"/>
        <end position="1230"/>
    </location>
</feature>
<dbReference type="PRINTS" id="PR00344">
    <property type="entry name" value="BCTRLSENSOR"/>
</dbReference>
<keyword evidence="3 6" id="KW-0597">Phosphoprotein</keyword>
<dbReference type="SUPFAM" id="SSF55874">
    <property type="entry name" value="ATPase domain of HSP90 chaperone/DNA topoisomerase II/histidine kinase"/>
    <property type="match status" value="1"/>
</dbReference>
<accession>A0AAX4HZQ4</accession>
<dbReference type="PROSITE" id="PS50109">
    <property type="entry name" value="HIS_KIN"/>
    <property type="match status" value="1"/>
</dbReference>
<name>A0AAX4HZQ4_9PEZI</name>
<dbReference type="Pfam" id="PF02518">
    <property type="entry name" value="HATPase_c"/>
    <property type="match status" value="1"/>
</dbReference>
<dbReference type="CDD" id="cd17546">
    <property type="entry name" value="REC_hyHK_CKI1_RcsC-like"/>
    <property type="match status" value="1"/>
</dbReference>
<dbReference type="PROSITE" id="PS50110">
    <property type="entry name" value="RESPONSE_REGULATORY"/>
    <property type="match status" value="1"/>
</dbReference>
<feature type="modified residue" description="4-aspartylphosphate" evidence="6">
    <location>
        <position position="1281"/>
    </location>
</feature>
<feature type="region of interest" description="Disordered" evidence="7">
    <location>
        <begin position="23"/>
        <end position="52"/>
    </location>
</feature>
<dbReference type="Gene3D" id="1.10.287.130">
    <property type="match status" value="1"/>
</dbReference>
<dbReference type="SUPFAM" id="SSF47384">
    <property type="entry name" value="Homodimeric domain of signal transducing histidine kinase"/>
    <property type="match status" value="1"/>
</dbReference>
<evidence type="ECO:0000256" key="7">
    <source>
        <dbReference type="SAM" id="MobiDB-lite"/>
    </source>
</evidence>
<dbReference type="Proteomes" id="UP001322277">
    <property type="component" value="Chromosome 1"/>
</dbReference>
<evidence type="ECO:0000259" key="8">
    <source>
        <dbReference type="PROSITE" id="PS50109"/>
    </source>
</evidence>